<dbReference type="Proteomes" id="UP000772434">
    <property type="component" value="Unassembled WGS sequence"/>
</dbReference>
<feature type="compositionally biased region" description="Acidic residues" evidence="1">
    <location>
        <begin position="65"/>
        <end position="85"/>
    </location>
</feature>
<evidence type="ECO:0000256" key="1">
    <source>
        <dbReference type="SAM" id="MobiDB-lite"/>
    </source>
</evidence>
<feature type="compositionally biased region" description="Polar residues" evidence="1">
    <location>
        <begin position="10"/>
        <end position="19"/>
    </location>
</feature>
<proteinExistence type="predicted"/>
<keyword evidence="3" id="KW-1185">Reference proteome</keyword>
<protein>
    <submittedName>
        <fullName evidence="2">Uncharacterized protein</fullName>
    </submittedName>
</protein>
<dbReference type="OrthoDB" id="3256495at2759"/>
<feature type="region of interest" description="Disordered" evidence="1">
    <location>
        <begin position="1"/>
        <end position="106"/>
    </location>
</feature>
<feature type="compositionally biased region" description="Low complexity" evidence="1">
    <location>
        <begin position="39"/>
        <end position="64"/>
    </location>
</feature>
<feature type="region of interest" description="Disordered" evidence="1">
    <location>
        <begin position="474"/>
        <end position="499"/>
    </location>
</feature>
<evidence type="ECO:0000313" key="3">
    <source>
        <dbReference type="Proteomes" id="UP000772434"/>
    </source>
</evidence>
<name>A0A9P5TVL0_9AGAR</name>
<gene>
    <name evidence="2" type="ORF">BDP27DRAFT_1305250</name>
</gene>
<sequence>MTYPPGTLEPISSSLSETDTFSDSDWLDIASNRESDTESLSSNNGGASSSLSRRSSISTGSSNADEIEAWEGFIEDSTDEAETQDDASQPIGVEEEDSNSPFIDLDKVRVEERRVRDGLEQSLTSTLSASRTSSHSSTVHSSLRDLRLSFPDPLNHSRDELNISYDRVSSSEVDFAADATVSEDDQLTTTVVTTGISPTQDPGESFTPEVLGQELPQSIQFDSNVLSANLQVVLFGKSTLNKWSFVEELLRKAIVGGGVSSVTPDKPLNPMVIDRTGDSAMMPCSDDNPDRPSLAIIFLPHTIAYPIGIHTAYLPVFVSESKETIEKDFQEASETWASYGIEERKVVRLEGGGNSLLFAAQNVDKLDPCRTNQAIQRIVKQEKPASWARLFEQFNTVHAVTIFALMCIIAGFSVNTVLNITSLKGFDDHSPSPTIPKSDNNQSTALAVRATTSLSIVPASIDFVPATYNSHPPADSSLGAGPSTSALPSSKPGNRNAGPITQLEETFLTWSERMRVSKDVMVRPSTTVAQASPSMDPIASTPTTVYGSSSAVAVRLVDSVSEIVLTSVKALVEVLQHDMNDLVLALDELMLAIQRSANAVTGQSKSVAQAVREQFEYRNAKAKGKARQLKEQFVMYAGSAVSEMKDLIVSSEAWSSYAKHHGSWKDTLTVKAKRARHRAREMRNRHRHPGVMK</sequence>
<accession>A0A9P5TVL0</accession>
<reference evidence="2" key="1">
    <citation type="submission" date="2020-11" db="EMBL/GenBank/DDBJ databases">
        <authorList>
            <consortium name="DOE Joint Genome Institute"/>
            <person name="Ahrendt S."/>
            <person name="Riley R."/>
            <person name="Andreopoulos W."/>
            <person name="Labutti K."/>
            <person name="Pangilinan J."/>
            <person name="Ruiz-Duenas F.J."/>
            <person name="Barrasa J.M."/>
            <person name="Sanchez-Garcia M."/>
            <person name="Camarero S."/>
            <person name="Miyauchi S."/>
            <person name="Serrano A."/>
            <person name="Linde D."/>
            <person name="Babiker R."/>
            <person name="Drula E."/>
            <person name="Ayuso-Fernandez I."/>
            <person name="Pacheco R."/>
            <person name="Padilla G."/>
            <person name="Ferreira P."/>
            <person name="Barriuso J."/>
            <person name="Kellner H."/>
            <person name="Castanera R."/>
            <person name="Alfaro M."/>
            <person name="Ramirez L."/>
            <person name="Pisabarro A.G."/>
            <person name="Kuo A."/>
            <person name="Tritt A."/>
            <person name="Lipzen A."/>
            <person name="He G."/>
            <person name="Yan M."/>
            <person name="Ng V."/>
            <person name="Cullen D."/>
            <person name="Martin F."/>
            <person name="Rosso M.-N."/>
            <person name="Henrissat B."/>
            <person name="Hibbett D."/>
            <person name="Martinez A.T."/>
            <person name="Grigoriev I.V."/>
        </authorList>
    </citation>
    <scope>NUCLEOTIDE SEQUENCE</scope>
    <source>
        <strain evidence="2">AH 40177</strain>
    </source>
</reference>
<feature type="compositionally biased region" description="Low complexity" evidence="1">
    <location>
        <begin position="122"/>
        <end position="141"/>
    </location>
</feature>
<dbReference type="AlphaFoldDB" id="A0A9P5TVL0"/>
<dbReference type="EMBL" id="JADNRY010000536">
    <property type="protein sequence ID" value="KAF9043660.1"/>
    <property type="molecule type" value="Genomic_DNA"/>
</dbReference>
<organism evidence="2 3">
    <name type="scientific">Rhodocollybia butyracea</name>
    <dbReference type="NCBI Taxonomy" id="206335"/>
    <lineage>
        <taxon>Eukaryota</taxon>
        <taxon>Fungi</taxon>
        <taxon>Dikarya</taxon>
        <taxon>Basidiomycota</taxon>
        <taxon>Agaricomycotina</taxon>
        <taxon>Agaricomycetes</taxon>
        <taxon>Agaricomycetidae</taxon>
        <taxon>Agaricales</taxon>
        <taxon>Marasmiineae</taxon>
        <taxon>Omphalotaceae</taxon>
        <taxon>Rhodocollybia</taxon>
    </lineage>
</organism>
<comment type="caution">
    <text evidence="2">The sequence shown here is derived from an EMBL/GenBank/DDBJ whole genome shotgun (WGS) entry which is preliminary data.</text>
</comment>
<evidence type="ECO:0000313" key="2">
    <source>
        <dbReference type="EMBL" id="KAF9043660.1"/>
    </source>
</evidence>
<feature type="compositionally biased region" description="Polar residues" evidence="1">
    <location>
        <begin position="482"/>
        <end position="493"/>
    </location>
</feature>
<feature type="region of interest" description="Disordered" evidence="1">
    <location>
        <begin position="118"/>
        <end position="142"/>
    </location>
</feature>